<evidence type="ECO:0000313" key="4">
    <source>
        <dbReference type="Proteomes" id="UP001438707"/>
    </source>
</evidence>
<feature type="domain" description="NADP-dependent oxidoreductase" evidence="2">
    <location>
        <begin position="113"/>
        <end position="370"/>
    </location>
</feature>
<protein>
    <recommendedName>
        <fullName evidence="2">NADP-dependent oxidoreductase domain-containing protein</fullName>
    </recommendedName>
</protein>
<reference evidence="3 4" key="1">
    <citation type="journal article" date="2024" name="Nat. Commun.">
        <title>Phylogenomics reveals the evolutionary origins of lichenization in chlorophyte algae.</title>
        <authorList>
            <person name="Puginier C."/>
            <person name="Libourel C."/>
            <person name="Otte J."/>
            <person name="Skaloud P."/>
            <person name="Haon M."/>
            <person name="Grisel S."/>
            <person name="Petersen M."/>
            <person name="Berrin J.G."/>
            <person name="Delaux P.M."/>
            <person name="Dal Grande F."/>
            <person name="Keller J."/>
        </authorList>
    </citation>
    <scope>NUCLEOTIDE SEQUENCE [LARGE SCALE GENOMIC DNA]</scope>
    <source>
        <strain evidence="3 4">SAG 2145</strain>
    </source>
</reference>
<dbReference type="Proteomes" id="UP001438707">
    <property type="component" value="Unassembled WGS sequence"/>
</dbReference>
<dbReference type="PANTHER" id="PTHR43827:SF14">
    <property type="entry name" value="NADP-DEPENDENT OXIDOREDUCTASE DOMAIN-CONTAINING PROTEIN"/>
    <property type="match status" value="1"/>
</dbReference>
<keyword evidence="4" id="KW-1185">Reference proteome</keyword>
<evidence type="ECO:0000313" key="3">
    <source>
        <dbReference type="EMBL" id="KAK9832454.1"/>
    </source>
</evidence>
<dbReference type="PROSITE" id="PS00062">
    <property type="entry name" value="ALDOKETO_REDUCTASE_2"/>
    <property type="match status" value="1"/>
</dbReference>
<evidence type="ECO:0000259" key="2">
    <source>
        <dbReference type="Pfam" id="PF00248"/>
    </source>
</evidence>
<dbReference type="EMBL" id="JALJOS010000012">
    <property type="protein sequence ID" value="KAK9832454.1"/>
    <property type="molecule type" value="Genomic_DNA"/>
</dbReference>
<dbReference type="AlphaFoldDB" id="A0AAW1RFS0"/>
<dbReference type="SUPFAM" id="SSF51430">
    <property type="entry name" value="NAD(P)-linked oxidoreductase"/>
    <property type="match status" value="1"/>
</dbReference>
<gene>
    <name evidence="3" type="ORF">WJX74_010729</name>
</gene>
<dbReference type="GO" id="GO:0016616">
    <property type="term" value="F:oxidoreductase activity, acting on the CH-OH group of donors, NAD or NADP as acceptor"/>
    <property type="evidence" value="ECO:0007669"/>
    <property type="project" value="UniProtKB-ARBA"/>
</dbReference>
<name>A0AAW1RFS0_9CHLO</name>
<sequence length="411" mass="45171">MLSSANLVSGARACTRSQVIRPSAFGGLLGSPVASLHRQARRSTEPCSIAEPLSWTRSSIAGLLAAGLLASGSVRPLSASAVVNMAAAVDPKTVPTAKLNSGYSIPLVGWGTFSANEELGTKSTHTALEAGYRFIDTGVVYGNEGDIGKALKEELSSGKIKREDLFICSKLNQDQHAESAAYDAVKGSLKALNLDYIDLYLIHWPLTDKPGPELNPPAQETWKGLERAVDEGLVRSIGLSNFSPEKTEKWLKDARIKPSVNQVEVHAHYRNEHVRDWAKKNGVHVTAYSPLSSPALVKEMGMDFPELMQDKTVLELSKKYNKLPSQVLLRWGIQNGTSIIPKSTNAEHQKENINIFDFELSPEDYQKLSSFTFQGKTQNGEGWAYQEKGPWTTYEELWDEPEPAQQPHPKS</sequence>
<comment type="caution">
    <text evidence="3">The sequence shown here is derived from an EMBL/GenBank/DDBJ whole genome shotgun (WGS) entry which is preliminary data.</text>
</comment>
<dbReference type="PRINTS" id="PR00069">
    <property type="entry name" value="ALDKETRDTASE"/>
</dbReference>
<dbReference type="Pfam" id="PF00248">
    <property type="entry name" value="Aldo_ket_red"/>
    <property type="match status" value="1"/>
</dbReference>
<dbReference type="InterPro" id="IPR020471">
    <property type="entry name" value="AKR"/>
</dbReference>
<accession>A0AAW1RFS0</accession>
<dbReference type="CDD" id="cd19071">
    <property type="entry name" value="AKR_AKR1-5-like"/>
    <property type="match status" value="1"/>
</dbReference>
<organism evidence="3 4">
    <name type="scientific">Apatococcus lobatus</name>
    <dbReference type="NCBI Taxonomy" id="904363"/>
    <lineage>
        <taxon>Eukaryota</taxon>
        <taxon>Viridiplantae</taxon>
        <taxon>Chlorophyta</taxon>
        <taxon>core chlorophytes</taxon>
        <taxon>Trebouxiophyceae</taxon>
        <taxon>Chlorellales</taxon>
        <taxon>Chlorellaceae</taxon>
        <taxon>Apatococcus</taxon>
    </lineage>
</organism>
<evidence type="ECO:0000256" key="1">
    <source>
        <dbReference type="ARBA" id="ARBA00023002"/>
    </source>
</evidence>
<dbReference type="InterPro" id="IPR018170">
    <property type="entry name" value="Aldo/ket_reductase_CS"/>
</dbReference>
<dbReference type="PANTHER" id="PTHR43827">
    <property type="entry name" value="2,5-DIKETO-D-GLUCONIC ACID REDUCTASE"/>
    <property type="match status" value="1"/>
</dbReference>
<dbReference type="InterPro" id="IPR036812">
    <property type="entry name" value="NAD(P)_OxRdtase_dom_sf"/>
</dbReference>
<dbReference type="Gene3D" id="3.20.20.100">
    <property type="entry name" value="NADP-dependent oxidoreductase domain"/>
    <property type="match status" value="1"/>
</dbReference>
<keyword evidence="1" id="KW-0560">Oxidoreductase</keyword>
<dbReference type="InterPro" id="IPR023210">
    <property type="entry name" value="NADP_OxRdtase_dom"/>
</dbReference>
<dbReference type="FunFam" id="3.20.20.100:FF:000002">
    <property type="entry name" value="2,5-diketo-D-gluconic acid reductase A"/>
    <property type="match status" value="1"/>
</dbReference>
<proteinExistence type="predicted"/>